<protein>
    <submittedName>
        <fullName evidence="2">Anti-anti-sigma factor</fullName>
    </submittedName>
</protein>
<dbReference type="PROSITE" id="PS50801">
    <property type="entry name" value="STAS"/>
    <property type="match status" value="1"/>
</dbReference>
<evidence type="ECO:0000313" key="2">
    <source>
        <dbReference type="EMBL" id="QGG80551.1"/>
    </source>
</evidence>
<evidence type="ECO:0000259" key="1">
    <source>
        <dbReference type="PROSITE" id="PS50801"/>
    </source>
</evidence>
<proteinExistence type="predicted"/>
<name>A0A5Q2QDV8_9GAMM</name>
<dbReference type="InterPro" id="IPR036513">
    <property type="entry name" value="STAS_dom_sf"/>
</dbReference>
<dbReference type="RefSeq" id="WP_153714055.1">
    <property type="nucleotide sequence ID" value="NZ_CP045871.1"/>
</dbReference>
<organism evidence="2 3">
    <name type="scientific">Litorivicinus lipolyticus</name>
    <dbReference type="NCBI Taxonomy" id="418701"/>
    <lineage>
        <taxon>Bacteria</taxon>
        <taxon>Pseudomonadati</taxon>
        <taxon>Pseudomonadota</taxon>
        <taxon>Gammaproteobacteria</taxon>
        <taxon>Oceanospirillales</taxon>
        <taxon>Litorivicinaceae</taxon>
        <taxon>Litorivicinus</taxon>
    </lineage>
</organism>
<reference evidence="2 3" key="1">
    <citation type="submission" date="2019-11" db="EMBL/GenBank/DDBJ databases">
        <authorList>
            <person name="Khan S.A."/>
            <person name="Jeon C.O."/>
            <person name="Chun B.H."/>
        </authorList>
    </citation>
    <scope>NUCLEOTIDE SEQUENCE [LARGE SCALE GENOMIC DNA]</scope>
    <source>
        <strain evidence="2 3">IMCC 1097</strain>
    </source>
</reference>
<dbReference type="Pfam" id="PF01740">
    <property type="entry name" value="STAS"/>
    <property type="match status" value="1"/>
</dbReference>
<dbReference type="OrthoDB" id="8685730at2"/>
<dbReference type="Proteomes" id="UP000388235">
    <property type="component" value="Chromosome"/>
</dbReference>
<dbReference type="EMBL" id="CP045871">
    <property type="protein sequence ID" value="QGG80551.1"/>
    <property type="molecule type" value="Genomic_DNA"/>
</dbReference>
<sequence length="160" mass="17290">MTPPAGSIGLAGENGEVMIRFQGDVRLSLCTTLDDLIERLFADSQPTHLVLDLGPATNVDSTCLGLIAKLGIESERRLNRQPRLYCTNADVQSQLDSLGLMPLFEPCAAAPDAIDVPVSLSPCAPVDAQPVVLEAHRILMDLQPSNQGRFQDLVRALDRD</sequence>
<gene>
    <name evidence="2" type="ORF">GH975_08195</name>
</gene>
<accession>A0A5Q2QDV8</accession>
<dbReference type="Gene3D" id="3.30.750.24">
    <property type="entry name" value="STAS domain"/>
    <property type="match status" value="1"/>
</dbReference>
<evidence type="ECO:0000313" key="3">
    <source>
        <dbReference type="Proteomes" id="UP000388235"/>
    </source>
</evidence>
<dbReference type="InterPro" id="IPR002645">
    <property type="entry name" value="STAS_dom"/>
</dbReference>
<dbReference type="CDD" id="cd07043">
    <property type="entry name" value="STAS_anti-anti-sigma_factors"/>
    <property type="match status" value="1"/>
</dbReference>
<dbReference type="AlphaFoldDB" id="A0A5Q2QDV8"/>
<dbReference type="SUPFAM" id="SSF52091">
    <property type="entry name" value="SpoIIaa-like"/>
    <property type="match status" value="1"/>
</dbReference>
<feature type="domain" description="STAS" evidence="1">
    <location>
        <begin position="14"/>
        <end position="117"/>
    </location>
</feature>
<dbReference type="KEGG" id="llp:GH975_08195"/>
<keyword evidence="3" id="KW-1185">Reference proteome</keyword>